<keyword evidence="7" id="KW-1185">Reference proteome</keyword>
<evidence type="ECO:0000313" key="7">
    <source>
        <dbReference type="Proteomes" id="UP000503297"/>
    </source>
</evidence>
<feature type="transmembrane region" description="Helical" evidence="5">
    <location>
        <begin position="38"/>
        <end position="58"/>
    </location>
</feature>
<dbReference type="Pfam" id="PF03595">
    <property type="entry name" value="SLAC1"/>
    <property type="match status" value="1"/>
</dbReference>
<dbReference type="RefSeq" id="WP_173164735.1">
    <property type="nucleotide sequence ID" value="NZ_CP053716.1"/>
</dbReference>
<feature type="transmembrane region" description="Helical" evidence="5">
    <location>
        <begin position="132"/>
        <end position="151"/>
    </location>
</feature>
<dbReference type="AlphaFoldDB" id="A0A6M8J327"/>
<evidence type="ECO:0000256" key="2">
    <source>
        <dbReference type="ARBA" id="ARBA00022692"/>
    </source>
</evidence>
<accession>A0A6M8J327</accession>
<dbReference type="EMBL" id="CP053716">
    <property type="protein sequence ID" value="QKF07541.1"/>
    <property type="molecule type" value="Genomic_DNA"/>
</dbReference>
<keyword evidence="3 5" id="KW-1133">Transmembrane helix</keyword>
<dbReference type="InterPro" id="IPR052951">
    <property type="entry name" value="Tellurite_res_ion_channel"/>
</dbReference>
<feature type="transmembrane region" description="Helical" evidence="5">
    <location>
        <begin position="157"/>
        <end position="178"/>
    </location>
</feature>
<evidence type="ECO:0000256" key="5">
    <source>
        <dbReference type="SAM" id="Phobius"/>
    </source>
</evidence>
<feature type="transmembrane region" description="Helical" evidence="5">
    <location>
        <begin position="190"/>
        <end position="207"/>
    </location>
</feature>
<feature type="transmembrane region" description="Helical" evidence="5">
    <location>
        <begin position="287"/>
        <end position="305"/>
    </location>
</feature>
<dbReference type="PANTHER" id="PTHR37955:SF1">
    <property type="entry name" value="DEP DOMAIN-CONTAINING PROTEIN"/>
    <property type="match status" value="1"/>
</dbReference>
<gene>
    <name evidence="6" type="ORF">HLV38_04980</name>
</gene>
<dbReference type="CDD" id="cd09325">
    <property type="entry name" value="TDT_C4-dicarb_trans"/>
    <property type="match status" value="1"/>
</dbReference>
<feature type="transmembrane region" description="Helical" evidence="5">
    <location>
        <begin position="96"/>
        <end position="120"/>
    </location>
</feature>
<keyword evidence="2 5" id="KW-0812">Transmembrane</keyword>
<evidence type="ECO:0000256" key="4">
    <source>
        <dbReference type="ARBA" id="ARBA00023136"/>
    </source>
</evidence>
<feature type="transmembrane region" description="Helical" evidence="5">
    <location>
        <begin position="70"/>
        <end position="90"/>
    </location>
</feature>
<name>A0A6M8J327_9ACTN</name>
<evidence type="ECO:0000256" key="1">
    <source>
        <dbReference type="ARBA" id="ARBA00004141"/>
    </source>
</evidence>
<feature type="transmembrane region" description="Helical" evidence="5">
    <location>
        <begin position="213"/>
        <end position="231"/>
    </location>
</feature>
<dbReference type="InterPro" id="IPR004695">
    <property type="entry name" value="SLAC1/Mae1/Ssu1/TehA"/>
</dbReference>
<dbReference type="GO" id="GO:0046583">
    <property type="term" value="F:monoatomic cation efflux transmembrane transporter activity"/>
    <property type="evidence" value="ECO:0007669"/>
    <property type="project" value="TreeGrafter"/>
</dbReference>
<dbReference type="InterPro" id="IPR038665">
    <property type="entry name" value="Voltage-dep_anion_channel_sf"/>
</dbReference>
<dbReference type="Gene3D" id="1.50.10.150">
    <property type="entry name" value="Voltage-dependent anion channel"/>
    <property type="match status" value="1"/>
</dbReference>
<protein>
    <submittedName>
        <fullName evidence="6">TDT family transporter</fullName>
    </submittedName>
</protein>
<evidence type="ECO:0000256" key="3">
    <source>
        <dbReference type="ARBA" id="ARBA00022989"/>
    </source>
</evidence>
<organism evidence="6 7">
    <name type="scientific">Berryella wangjianweii</name>
    <dbReference type="NCBI Taxonomy" id="2734634"/>
    <lineage>
        <taxon>Bacteria</taxon>
        <taxon>Bacillati</taxon>
        <taxon>Actinomycetota</taxon>
        <taxon>Coriobacteriia</taxon>
        <taxon>Eggerthellales</taxon>
        <taxon>Eggerthellaceae</taxon>
        <taxon>Berryella</taxon>
    </lineage>
</organism>
<evidence type="ECO:0000313" key="6">
    <source>
        <dbReference type="EMBL" id="QKF07541.1"/>
    </source>
</evidence>
<dbReference type="PANTHER" id="PTHR37955">
    <property type="entry name" value="TELLURITE RESISTANCE PROTEIN TEHA"/>
    <property type="match status" value="1"/>
</dbReference>
<keyword evidence="4 5" id="KW-0472">Membrane</keyword>
<proteinExistence type="predicted"/>
<comment type="subcellular location">
    <subcellularLocation>
        <location evidence="1">Membrane</location>
        <topology evidence="1">Multi-pass membrane protein</topology>
    </subcellularLocation>
</comment>
<sequence length="318" mass="34406">MNFPAEALKRVPLPVSGVALGLAALGNAVGQASPVLRLTLGCVSALLVLILLAKIACVPRFVAHELQNSILASTFATLFMTCMQLATYLAPYAYGFAFALWHASVSAHMVLIALFSVYFFSRFELTDVHATYFIAYVGIIVASLTSPTFHVEPLGAALFWFGLALYAALLVLVTVRYLLHEVKVPAKPTFCVYAAPMSLSLAGYLAIEPHPNLIMVTVMLAAAQLLFVMVLTQVPSFVRAGFFPSYAAMTFPFVITSVALGRSLEAFGAAGCHVAPWLWGLQQAETAFAFAMVMFVLISYVRYLVRCAREAWGEARAA</sequence>
<dbReference type="GO" id="GO:0005886">
    <property type="term" value="C:plasma membrane"/>
    <property type="evidence" value="ECO:0007669"/>
    <property type="project" value="TreeGrafter"/>
</dbReference>
<dbReference type="KEGG" id="bwa:HLV38_04980"/>
<reference evidence="7" key="1">
    <citation type="submission" date="2020-05" db="EMBL/GenBank/DDBJ databases">
        <title>Novel species in genus Nocardioides.</title>
        <authorList>
            <person name="Zhang G."/>
        </authorList>
    </citation>
    <scope>NUCLEOTIDE SEQUENCE [LARGE SCALE GENOMIC DNA]</scope>
    <source>
        <strain evidence="7">zg-1050</strain>
    </source>
</reference>
<feature type="transmembrane region" description="Helical" evidence="5">
    <location>
        <begin position="243"/>
        <end position="261"/>
    </location>
</feature>
<dbReference type="Proteomes" id="UP000503297">
    <property type="component" value="Chromosome"/>
</dbReference>